<evidence type="ECO:0000313" key="3">
    <source>
        <dbReference type="EMBL" id="GFH44478.1"/>
    </source>
</evidence>
<dbReference type="PROSITE" id="PS51186">
    <property type="entry name" value="GNAT"/>
    <property type="match status" value="1"/>
</dbReference>
<sequence>MKSFASFSFFLLFTAIASVQSFTPPTLSSSSLPIFGLGAILFRPKNLSIVLNEGDDQQLVETAKFFTAAFWAGKAGGAAKLSPTQVRSLSNSQIAEFRKRYGGRLLKNKRDAKSEIIICKNSENNQVYGCAGIEVSKISTPNGKSVDFSAPLMSNLAVGKQVRRKGIAEDLVKATEDLARLKWGYNEVYLYVEKQNTPALKLYKKLGYKVQWEDDTATTLIPTAKGNIVTQPTVILCMKKNLGAGFFGRFFD</sequence>
<feature type="domain" description="N-acetyltransferase" evidence="2">
    <location>
        <begin position="49"/>
        <end position="225"/>
    </location>
</feature>
<feature type="chain" id="PRO_5042118040" description="N-acetyltransferase domain-containing protein" evidence="1">
    <location>
        <begin position="22"/>
        <end position="252"/>
    </location>
</feature>
<dbReference type="Pfam" id="PF00583">
    <property type="entry name" value="Acetyltransf_1"/>
    <property type="match status" value="1"/>
</dbReference>
<reference evidence="3 4" key="1">
    <citation type="journal article" date="2021" name="Sci. Rep.">
        <title>The genome of the diatom Chaetoceros tenuissimus carries an ancient integrated fragment of an extant virus.</title>
        <authorList>
            <person name="Hongo Y."/>
            <person name="Kimura K."/>
            <person name="Takaki Y."/>
            <person name="Yoshida Y."/>
            <person name="Baba S."/>
            <person name="Kobayashi G."/>
            <person name="Nagasaki K."/>
            <person name="Hano T."/>
            <person name="Tomaru Y."/>
        </authorList>
    </citation>
    <scope>NUCLEOTIDE SEQUENCE [LARGE SCALE GENOMIC DNA]</scope>
    <source>
        <strain evidence="3 4">NIES-3715</strain>
    </source>
</reference>
<dbReference type="Gene3D" id="3.40.630.30">
    <property type="match status" value="1"/>
</dbReference>
<keyword evidence="4" id="KW-1185">Reference proteome</keyword>
<dbReference type="AlphaFoldDB" id="A0AAD3GZF4"/>
<evidence type="ECO:0000259" key="2">
    <source>
        <dbReference type="PROSITE" id="PS51186"/>
    </source>
</evidence>
<evidence type="ECO:0000313" key="4">
    <source>
        <dbReference type="Proteomes" id="UP001054902"/>
    </source>
</evidence>
<dbReference type="EMBL" id="BLLK01000019">
    <property type="protein sequence ID" value="GFH44478.1"/>
    <property type="molecule type" value="Genomic_DNA"/>
</dbReference>
<dbReference type="PANTHER" id="PTHR42919:SF20">
    <property type="entry name" value="GCN5-RELATED N-ACETYLTRANSFERASE 10, CHLOROPLASTIC"/>
    <property type="match status" value="1"/>
</dbReference>
<proteinExistence type="predicted"/>
<evidence type="ECO:0000256" key="1">
    <source>
        <dbReference type="SAM" id="SignalP"/>
    </source>
</evidence>
<comment type="caution">
    <text evidence="3">The sequence shown here is derived from an EMBL/GenBank/DDBJ whole genome shotgun (WGS) entry which is preliminary data.</text>
</comment>
<gene>
    <name evidence="3" type="ORF">CTEN210_00952</name>
</gene>
<dbReference type="Proteomes" id="UP001054902">
    <property type="component" value="Unassembled WGS sequence"/>
</dbReference>
<dbReference type="GO" id="GO:0031415">
    <property type="term" value="C:NatA complex"/>
    <property type="evidence" value="ECO:0007669"/>
    <property type="project" value="TreeGrafter"/>
</dbReference>
<dbReference type="InterPro" id="IPR016181">
    <property type="entry name" value="Acyl_CoA_acyltransferase"/>
</dbReference>
<dbReference type="PANTHER" id="PTHR42919">
    <property type="entry name" value="N-ALPHA-ACETYLTRANSFERASE"/>
    <property type="match status" value="1"/>
</dbReference>
<dbReference type="GO" id="GO:0008080">
    <property type="term" value="F:N-acetyltransferase activity"/>
    <property type="evidence" value="ECO:0007669"/>
    <property type="project" value="TreeGrafter"/>
</dbReference>
<dbReference type="SUPFAM" id="SSF55729">
    <property type="entry name" value="Acyl-CoA N-acyltransferases (Nat)"/>
    <property type="match status" value="1"/>
</dbReference>
<dbReference type="CDD" id="cd04301">
    <property type="entry name" value="NAT_SF"/>
    <property type="match status" value="1"/>
</dbReference>
<feature type="signal peptide" evidence="1">
    <location>
        <begin position="1"/>
        <end position="21"/>
    </location>
</feature>
<organism evidence="3 4">
    <name type="scientific">Chaetoceros tenuissimus</name>
    <dbReference type="NCBI Taxonomy" id="426638"/>
    <lineage>
        <taxon>Eukaryota</taxon>
        <taxon>Sar</taxon>
        <taxon>Stramenopiles</taxon>
        <taxon>Ochrophyta</taxon>
        <taxon>Bacillariophyta</taxon>
        <taxon>Coscinodiscophyceae</taxon>
        <taxon>Chaetocerotophycidae</taxon>
        <taxon>Chaetocerotales</taxon>
        <taxon>Chaetocerotaceae</taxon>
        <taxon>Chaetoceros</taxon>
    </lineage>
</organism>
<dbReference type="InterPro" id="IPR000182">
    <property type="entry name" value="GNAT_dom"/>
</dbReference>
<accession>A0AAD3GZF4</accession>
<dbReference type="GO" id="GO:0007064">
    <property type="term" value="P:mitotic sister chromatid cohesion"/>
    <property type="evidence" value="ECO:0007669"/>
    <property type="project" value="TreeGrafter"/>
</dbReference>
<dbReference type="InterPro" id="IPR051556">
    <property type="entry name" value="N-term/lysine_N-AcTrnsfr"/>
</dbReference>
<keyword evidence="1" id="KW-0732">Signal</keyword>
<name>A0AAD3GZF4_9STRA</name>
<protein>
    <recommendedName>
        <fullName evidence="2">N-acetyltransferase domain-containing protein</fullName>
    </recommendedName>
</protein>